<evidence type="ECO:0000313" key="1">
    <source>
        <dbReference type="EMBL" id="CEM49232.1"/>
    </source>
</evidence>
<accession>A0A0G4HXK1</accession>
<reference evidence="1" key="1">
    <citation type="submission" date="2014-11" db="EMBL/GenBank/DDBJ databases">
        <authorList>
            <person name="Otto D Thomas"/>
            <person name="Naeem Raeece"/>
        </authorList>
    </citation>
    <scope>NUCLEOTIDE SEQUENCE</scope>
</reference>
<name>A0A0G4HXK1_9ALVE</name>
<dbReference type="AlphaFoldDB" id="A0A0G4HXK1"/>
<gene>
    <name evidence="1" type="ORF">Cvel_9278</name>
</gene>
<proteinExistence type="predicted"/>
<protein>
    <submittedName>
        <fullName evidence="1">Uncharacterized protein</fullName>
    </submittedName>
</protein>
<organism evidence="1">
    <name type="scientific">Chromera velia CCMP2878</name>
    <dbReference type="NCBI Taxonomy" id="1169474"/>
    <lineage>
        <taxon>Eukaryota</taxon>
        <taxon>Sar</taxon>
        <taxon>Alveolata</taxon>
        <taxon>Colpodellida</taxon>
        <taxon>Chromeraceae</taxon>
        <taxon>Chromera</taxon>
    </lineage>
</organism>
<dbReference type="Gene3D" id="1.20.5.2280">
    <property type="match status" value="1"/>
</dbReference>
<dbReference type="EMBL" id="CDMZ01004267">
    <property type="protein sequence ID" value="CEM49232.1"/>
    <property type="molecule type" value="Genomic_DNA"/>
</dbReference>
<sequence length="361" mass="39334">MSCGISAGPLSGSDLPSGNGGATLPEIKALFDQQTASQREYFDGRFDIVAKKIDNLDNRIGQNERRVEKCEKSIEKIKSTVLSLQPSNEEKDPVPRSCVVLGLFLNEARKWQQFQSFLKDLLTFSLSLNGQVCQTDEVISHSSRLYEATKSIFCSKNYKWVSKLTVKFKCKKDAEEFDGLFKACAPDRSVQYNVLSLAPIGSVKCVLRKTEEEEKAGRIFWAQSTLGDAGASAKDKERAQALLLKKGVSESAQPIPRASAAPLQQHLFPPMPPQQNSAADSHMMGSSLAAAVAQQNAVVAAVPQTLSAAALNFVMYAQQQQQQVRQLPQPSHEGGMVFKTLVQMRPELGNGDGGAAPGFSH</sequence>
<dbReference type="VEuPathDB" id="CryptoDB:Cvel_9278"/>
<dbReference type="PhylomeDB" id="A0A0G4HXK1"/>